<comment type="subcellular location">
    <subcellularLocation>
        <location evidence="1">Membrane</location>
        <topology evidence="1">Multi-pass membrane protein</topology>
    </subcellularLocation>
</comment>
<name>A0ABU5E4I7_9PROT</name>
<evidence type="ECO:0000256" key="2">
    <source>
        <dbReference type="ARBA" id="ARBA00007511"/>
    </source>
</evidence>
<dbReference type="Pfam" id="PF03741">
    <property type="entry name" value="TerC"/>
    <property type="match status" value="1"/>
</dbReference>
<dbReference type="PANTHER" id="PTHR30238:SF4">
    <property type="entry name" value="SLL1022 PROTEIN"/>
    <property type="match status" value="1"/>
</dbReference>
<dbReference type="NCBIfam" id="TIGR03717">
    <property type="entry name" value="R_switched_YjbE"/>
    <property type="match status" value="1"/>
</dbReference>
<dbReference type="InterPro" id="IPR005496">
    <property type="entry name" value="Integral_membrane_TerC"/>
</dbReference>
<proteinExistence type="inferred from homology"/>
<dbReference type="InterPro" id="IPR022301">
    <property type="entry name" value="Integral_membrane_YjbE"/>
</dbReference>
<keyword evidence="5 6" id="KW-0472">Membrane</keyword>
<feature type="transmembrane region" description="Helical" evidence="6">
    <location>
        <begin position="47"/>
        <end position="65"/>
    </location>
</feature>
<feature type="transmembrane region" description="Helical" evidence="6">
    <location>
        <begin position="165"/>
        <end position="188"/>
    </location>
</feature>
<sequence length="229" mass="25326">MPTFNDFLPELIALGQVILVDLVLAGDNAIVVGMAAAGLPRQQRNRAILIGIVAATLLRVIFALITNQLLMIIGLTLAGGILLLWVCWKFWRELMQQRRERLELKAREHLSTDESIELSEPQEVLPGATPGKTLRQAITQIVVADVSMSLDNVLAVAGAAREHTWVLIFGLVLSVGLMGAAATLIAKLLKKHHWIAYIGLAVIFYVACKMIWDGWFEVVPHMQELTDFK</sequence>
<evidence type="ECO:0000256" key="6">
    <source>
        <dbReference type="SAM" id="Phobius"/>
    </source>
</evidence>
<keyword evidence="8" id="KW-1185">Reference proteome</keyword>
<evidence type="ECO:0000256" key="5">
    <source>
        <dbReference type="ARBA" id="ARBA00023136"/>
    </source>
</evidence>
<keyword evidence="4 6" id="KW-1133">Transmembrane helix</keyword>
<comment type="similarity">
    <text evidence="2">Belongs to the TerC family.</text>
</comment>
<dbReference type="EMBL" id="JAXCLW010000001">
    <property type="protein sequence ID" value="MDY0881222.1"/>
    <property type="molecule type" value="Genomic_DNA"/>
</dbReference>
<dbReference type="PANTHER" id="PTHR30238">
    <property type="entry name" value="MEMBRANE BOUND PREDICTED REDOX MODULATOR"/>
    <property type="match status" value="1"/>
</dbReference>
<dbReference type="Proteomes" id="UP001279642">
    <property type="component" value="Unassembled WGS sequence"/>
</dbReference>
<dbReference type="RefSeq" id="WP_320506297.1">
    <property type="nucleotide sequence ID" value="NZ_JAXCLW010000001.1"/>
</dbReference>
<keyword evidence="3 6" id="KW-0812">Transmembrane</keyword>
<accession>A0ABU5E4I7</accession>
<feature type="transmembrane region" description="Helical" evidence="6">
    <location>
        <begin position="194"/>
        <end position="212"/>
    </location>
</feature>
<protein>
    <submittedName>
        <fullName evidence="7">TerC family protein</fullName>
    </submittedName>
</protein>
<comment type="caution">
    <text evidence="7">The sequence shown here is derived from an EMBL/GenBank/DDBJ whole genome shotgun (WGS) entry which is preliminary data.</text>
</comment>
<evidence type="ECO:0000256" key="4">
    <source>
        <dbReference type="ARBA" id="ARBA00022989"/>
    </source>
</evidence>
<reference evidence="7 8" key="1">
    <citation type="journal article" date="2016" name="Antonie Van Leeuwenhoek">
        <title>Dongia soli sp. nov., isolated from soil from Dokdo, Korea.</title>
        <authorList>
            <person name="Kim D.U."/>
            <person name="Lee H."/>
            <person name="Kim H."/>
            <person name="Kim S.G."/>
            <person name="Ka J.O."/>
        </authorList>
    </citation>
    <scope>NUCLEOTIDE SEQUENCE [LARGE SCALE GENOMIC DNA]</scope>
    <source>
        <strain evidence="7 8">D78</strain>
    </source>
</reference>
<feature type="transmembrane region" description="Helical" evidence="6">
    <location>
        <begin position="12"/>
        <end position="35"/>
    </location>
</feature>
<feature type="transmembrane region" description="Helical" evidence="6">
    <location>
        <begin position="71"/>
        <end position="91"/>
    </location>
</feature>
<organism evidence="7 8">
    <name type="scientific">Dongia soli</name>
    <dbReference type="NCBI Taxonomy" id="600628"/>
    <lineage>
        <taxon>Bacteria</taxon>
        <taxon>Pseudomonadati</taxon>
        <taxon>Pseudomonadota</taxon>
        <taxon>Alphaproteobacteria</taxon>
        <taxon>Rhodospirillales</taxon>
        <taxon>Dongiaceae</taxon>
        <taxon>Dongia</taxon>
    </lineage>
</organism>
<evidence type="ECO:0000313" key="7">
    <source>
        <dbReference type="EMBL" id="MDY0881222.1"/>
    </source>
</evidence>
<evidence type="ECO:0000256" key="3">
    <source>
        <dbReference type="ARBA" id="ARBA00022692"/>
    </source>
</evidence>
<gene>
    <name evidence="7" type="ORF">SMD27_00050</name>
</gene>
<evidence type="ECO:0000313" key="8">
    <source>
        <dbReference type="Proteomes" id="UP001279642"/>
    </source>
</evidence>
<evidence type="ECO:0000256" key="1">
    <source>
        <dbReference type="ARBA" id="ARBA00004141"/>
    </source>
</evidence>